<evidence type="ECO:0000313" key="2">
    <source>
        <dbReference type="EMBL" id="ERM81911.1"/>
    </source>
</evidence>
<keyword evidence="1" id="KW-1133">Transmembrane helix</keyword>
<keyword evidence="3" id="KW-1185">Reference proteome</keyword>
<dbReference type="AlphaFoldDB" id="U5BZ33"/>
<keyword evidence="1" id="KW-0812">Transmembrane</keyword>
<sequence length="87" mass="9927">MLSGVEINHRSYAKWFFGAYFLCFAQACFHLIFLFLESRCCSNCLLNGHFIVYNLNIKKDVKQGLAENNLNSCGGKAIFLRKAGLRK</sequence>
<name>U5BZ33_9BACT</name>
<protein>
    <submittedName>
        <fullName evidence="2">Uncharacterized protein</fullName>
    </submittedName>
</protein>
<gene>
    <name evidence="2" type="ORF">P872_07915</name>
</gene>
<comment type="caution">
    <text evidence="2">The sequence shown here is derived from an EMBL/GenBank/DDBJ whole genome shotgun (WGS) entry which is preliminary data.</text>
</comment>
<evidence type="ECO:0000313" key="3">
    <source>
        <dbReference type="Proteomes" id="UP000016843"/>
    </source>
</evidence>
<reference evidence="2 3" key="1">
    <citation type="journal article" date="2013" name="Genome Announc.">
        <title>Draft Genome Sequence of the Psychrophilic and Alkaliphilic Rhodonellum psychrophilum Strain GCM71T.</title>
        <authorList>
            <person name="Hauptmann A.L."/>
            <person name="Glaring M.A."/>
            <person name="Hallin P.F."/>
            <person name="Prieme A."/>
            <person name="Stougaard P."/>
        </authorList>
    </citation>
    <scope>NUCLEOTIDE SEQUENCE [LARGE SCALE GENOMIC DNA]</scope>
    <source>
        <strain evidence="2 3">GCM71</strain>
    </source>
</reference>
<proteinExistence type="predicted"/>
<dbReference type="EMBL" id="AWXR01000037">
    <property type="protein sequence ID" value="ERM81911.1"/>
    <property type="molecule type" value="Genomic_DNA"/>
</dbReference>
<evidence type="ECO:0000256" key="1">
    <source>
        <dbReference type="SAM" id="Phobius"/>
    </source>
</evidence>
<accession>U5BZ33</accession>
<feature type="transmembrane region" description="Helical" evidence="1">
    <location>
        <begin position="12"/>
        <end position="36"/>
    </location>
</feature>
<dbReference type="Proteomes" id="UP000016843">
    <property type="component" value="Unassembled WGS sequence"/>
</dbReference>
<organism evidence="2 3">
    <name type="scientific">Rhodonellum psychrophilum GCM71 = DSM 17998</name>
    <dbReference type="NCBI Taxonomy" id="1123057"/>
    <lineage>
        <taxon>Bacteria</taxon>
        <taxon>Pseudomonadati</taxon>
        <taxon>Bacteroidota</taxon>
        <taxon>Cytophagia</taxon>
        <taxon>Cytophagales</taxon>
        <taxon>Cytophagaceae</taxon>
        <taxon>Rhodonellum</taxon>
    </lineage>
</organism>
<keyword evidence="1" id="KW-0472">Membrane</keyword>